<feature type="compositionally biased region" description="Polar residues" evidence="1">
    <location>
        <begin position="139"/>
        <end position="149"/>
    </location>
</feature>
<gene>
    <name evidence="2" type="ORF">HPB52_016788</name>
</gene>
<evidence type="ECO:0000313" key="2">
    <source>
        <dbReference type="EMBL" id="KAH7939740.1"/>
    </source>
</evidence>
<keyword evidence="3" id="KW-1185">Reference proteome</keyword>
<proteinExistence type="predicted"/>
<evidence type="ECO:0000256" key="1">
    <source>
        <dbReference type="SAM" id="MobiDB-lite"/>
    </source>
</evidence>
<dbReference type="Proteomes" id="UP000821837">
    <property type="component" value="Chromosome 8"/>
</dbReference>
<accession>A0A9D4PHI2</accession>
<dbReference type="EMBL" id="JABSTV010001254">
    <property type="protein sequence ID" value="KAH7939740.1"/>
    <property type="molecule type" value="Genomic_DNA"/>
</dbReference>
<feature type="region of interest" description="Disordered" evidence="1">
    <location>
        <begin position="71"/>
        <end position="149"/>
    </location>
</feature>
<feature type="region of interest" description="Disordered" evidence="1">
    <location>
        <begin position="193"/>
        <end position="235"/>
    </location>
</feature>
<organism evidence="2 3">
    <name type="scientific">Rhipicephalus sanguineus</name>
    <name type="common">Brown dog tick</name>
    <name type="synonym">Ixodes sanguineus</name>
    <dbReference type="NCBI Taxonomy" id="34632"/>
    <lineage>
        <taxon>Eukaryota</taxon>
        <taxon>Metazoa</taxon>
        <taxon>Ecdysozoa</taxon>
        <taxon>Arthropoda</taxon>
        <taxon>Chelicerata</taxon>
        <taxon>Arachnida</taxon>
        <taxon>Acari</taxon>
        <taxon>Parasitiformes</taxon>
        <taxon>Ixodida</taxon>
        <taxon>Ixodoidea</taxon>
        <taxon>Ixodidae</taxon>
        <taxon>Rhipicephalinae</taxon>
        <taxon>Rhipicephalus</taxon>
        <taxon>Rhipicephalus</taxon>
    </lineage>
</organism>
<protein>
    <submittedName>
        <fullName evidence="2">Uncharacterized protein</fullName>
    </submittedName>
</protein>
<evidence type="ECO:0000313" key="3">
    <source>
        <dbReference type="Proteomes" id="UP000821837"/>
    </source>
</evidence>
<name>A0A9D4PHI2_RHISA</name>
<sequence length="235" mass="24722">MPFKLTSFSANAPQDIIARIVRKGPRTAACVAPTGLNCGTLAPDAEVELPSLCCGASPGTAQNYLSTSIDSLPLLPPLRRPPRRGIPKPQQRSGPSSPSGTHSPVRSRQVPLSPKRLSPRRMSPSAAIPIHNPAEPGPSQASIAGSPQLRSPLSPIRYAKAQMIHAALLRQLEQSPHGAPFISPRMGTILEESTETETDPLVECPSSRSEIAGGGEDVSFPLFGGEASSDTSDED</sequence>
<reference evidence="2" key="1">
    <citation type="journal article" date="2020" name="Cell">
        <title>Large-Scale Comparative Analyses of Tick Genomes Elucidate Their Genetic Diversity and Vector Capacities.</title>
        <authorList>
            <consortium name="Tick Genome and Microbiome Consortium (TIGMIC)"/>
            <person name="Jia N."/>
            <person name="Wang J."/>
            <person name="Shi W."/>
            <person name="Du L."/>
            <person name="Sun Y."/>
            <person name="Zhan W."/>
            <person name="Jiang J.F."/>
            <person name="Wang Q."/>
            <person name="Zhang B."/>
            <person name="Ji P."/>
            <person name="Bell-Sakyi L."/>
            <person name="Cui X.M."/>
            <person name="Yuan T.T."/>
            <person name="Jiang B.G."/>
            <person name="Yang W.F."/>
            <person name="Lam T.T."/>
            <person name="Chang Q.C."/>
            <person name="Ding S.J."/>
            <person name="Wang X.J."/>
            <person name="Zhu J.G."/>
            <person name="Ruan X.D."/>
            <person name="Zhao L."/>
            <person name="Wei J.T."/>
            <person name="Ye R.Z."/>
            <person name="Que T.C."/>
            <person name="Du C.H."/>
            <person name="Zhou Y.H."/>
            <person name="Cheng J.X."/>
            <person name="Dai P.F."/>
            <person name="Guo W.B."/>
            <person name="Han X.H."/>
            <person name="Huang E.J."/>
            <person name="Li L.F."/>
            <person name="Wei W."/>
            <person name="Gao Y.C."/>
            <person name="Liu J.Z."/>
            <person name="Shao H.Z."/>
            <person name="Wang X."/>
            <person name="Wang C.C."/>
            <person name="Yang T.C."/>
            <person name="Huo Q.B."/>
            <person name="Li W."/>
            <person name="Chen H.Y."/>
            <person name="Chen S.E."/>
            <person name="Zhou L.G."/>
            <person name="Ni X.B."/>
            <person name="Tian J.H."/>
            <person name="Sheng Y."/>
            <person name="Liu T."/>
            <person name="Pan Y.S."/>
            <person name="Xia L.Y."/>
            <person name="Li J."/>
            <person name="Zhao F."/>
            <person name="Cao W.C."/>
        </authorList>
    </citation>
    <scope>NUCLEOTIDE SEQUENCE</scope>
    <source>
        <strain evidence="2">Rsan-2018</strain>
    </source>
</reference>
<comment type="caution">
    <text evidence="2">The sequence shown here is derived from an EMBL/GenBank/DDBJ whole genome shotgun (WGS) entry which is preliminary data.</text>
</comment>
<reference evidence="2" key="2">
    <citation type="submission" date="2021-09" db="EMBL/GenBank/DDBJ databases">
        <authorList>
            <person name="Jia N."/>
            <person name="Wang J."/>
            <person name="Shi W."/>
            <person name="Du L."/>
            <person name="Sun Y."/>
            <person name="Zhan W."/>
            <person name="Jiang J."/>
            <person name="Wang Q."/>
            <person name="Zhang B."/>
            <person name="Ji P."/>
            <person name="Sakyi L.B."/>
            <person name="Cui X."/>
            <person name="Yuan T."/>
            <person name="Jiang B."/>
            <person name="Yang W."/>
            <person name="Lam T.T.-Y."/>
            <person name="Chang Q."/>
            <person name="Ding S."/>
            <person name="Wang X."/>
            <person name="Zhu J."/>
            <person name="Ruan X."/>
            <person name="Zhao L."/>
            <person name="Wei J."/>
            <person name="Que T."/>
            <person name="Du C."/>
            <person name="Cheng J."/>
            <person name="Dai P."/>
            <person name="Han X."/>
            <person name="Huang E."/>
            <person name="Gao Y."/>
            <person name="Liu J."/>
            <person name="Shao H."/>
            <person name="Ye R."/>
            <person name="Li L."/>
            <person name="Wei W."/>
            <person name="Wang X."/>
            <person name="Wang C."/>
            <person name="Huo Q."/>
            <person name="Li W."/>
            <person name="Guo W."/>
            <person name="Chen H."/>
            <person name="Chen S."/>
            <person name="Zhou L."/>
            <person name="Zhou L."/>
            <person name="Ni X."/>
            <person name="Tian J."/>
            <person name="Zhou Y."/>
            <person name="Sheng Y."/>
            <person name="Liu T."/>
            <person name="Pan Y."/>
            <person name="Xia L."/>
            <person name="Li J."/>
            <person name="Zhao F."/>
            <person name="Cao W."/>
        </authorList>
    </citation>
    <scope>NUCLEOTIDE SEQUENCE</scope>
    <source>
        <strain evidence="2">Rsan-2018</strain>
        <tissue evidence="2">Larvae</tissue>
    </source>
</reference>
<dbReference type="AlphaFoldDB" id="A0A9D4PHI2"/>